<keyword evidence="5" id="KW-0949">S-adenosyl-L-methionine</keyword>
<evidence type="ECO:0000256" key="4">
    <source>
        <dbReference type="ARBA" id="ARBA00022679"/>
    </source>
</evidence>
<dbReference type="PROSITE" id="PS51625">
    <property type="entry name" value="SAM_MT_TRMB"/>
    <property type="match status" value="1"/>
</dbReference>
<dbReference type="SUPFAM" id="SSF53335">
    <property type="entry name" value="S-adenosyl-L-methionine-dependent methyltransferases"/>
    <property type="match status" value="1"/>
</dbReference>
<dbReference type="Pfam" id="PF02390">
    <property type="entry name" value="Methyltransf_4"/>
    <property type="match status" value="1"/>
</dbReference>
<evidence type="ECO:0000256" key="5">
    <source>
        <dbReference type="ARBA" id="ARBA00022691"/>
    </source>
</evidence>
<dbReference type="Gene3D" id="3.40.50.150">
    <property type="entry name" value="Vaccinia Virus protein VP39"/>
    <property type="match status" value="1"/>
</dbReference>
<protein>
    <recommendedName>
        <fullName evidence="2">tRNA (guanine(46)-N(7))-methyltransferase</fullName>
        <ecNumber evidence="2">2.1.1.33</ecNumber>
    </recommendedName>
</protein>
<dbReference type="GO" id="GO:0008176">
    <property type="term" value="F:tRNA (guanine(46)-N7)-methyltransferase activity"/>
    <property type="evidence" value="ECO:0007669"/>
    <property type="project" value="UniProtKB-EC"/>
</dbReference>
<dbReference type="PANTHER" id="PTHR23417">
    <property type="entry name" value="3-DEOXY-D-MANNO-OCTULOSONIC-ACID TRANSFERASE/TRNA GUANINE-N 7 - -METHYLTRANSFERASE"/>
    <property type="match status" value="1"/>
</dbReference>
<dbReference type="GO" id="GO:0043527">
    <property type="term" value="C:tRNA methyltransferase complex"/>
    <property type="evidence" value="ECO:0007669"/>
    <property type="project" value="TreeGrafter"/>
</dbReference>
<dbReference type="InterPro" id="IPR029063">
    <property type="entry name" value="SAM-dependent_MTases_sf"/>
</dbReference>
<dbReference type="AlphaFoldDB" id="A0A383EIR9"/>
<evidence type="ECO:0000256" key="2">
    <source>
        <dbReference type="ARBA" id="ARBA00011977"/>
    </source>
</evidence>
<keyword evidence="3" id="KW-0489">Methyltransferase</keyword>
<dbReference type="NCBIfam" id="TIGR00091">
    <property type="entry name" value="tRNA (guanosine(46)-N7)-methyltransferase TrmB"/>
    <property type="match status" value="1"/>
</dbReference>
<evidence type="ECO:0000256" key="1">
    <source>
        <dbReference type="ARBA" id="ARBA00000142"/>
    </source>
</evidence>
<dbReference type="PANTHER" id="PTHR23417:SF14">
    <property type="entry name" value="PENTACOTRIPEPTIDE-REPEAT REGION OF PRORP DOMAIN-CONTAINING PROTEIN"/>
    <property type="match status" value="1"/>
</dbReference>
<keyword evidence="4" id="KW-0808">Transferase</keyword>
<dbReference type="EC" id="2.1.1.33" evidence="2"/>
<feature type="non-terminal residue" evidence="7">
    <location>
        <position position="161"/>
    </location>
</feature>
<accession>A0A383EIR9</accession>
<sequence>MRKLPAIESDYLLELEKLPGQDKGHVPWDEVYGQPRPLRIEVGVGNSPFLIEVASSEPGYNYLGLEYSHKRVIRFLKKVHQAGLENIRMLHLNSDRLFDEHIAPGSVEHLFVNFPDPWPKRRHGKKRFIARERLRTAVKLLAPGGGFSLRTDARDYALEAL</sequence>
<proteinExistence type="predicted"/>
<comment type="catalytic activity">
    <reaction evidence="1">
        <text>guanosine(46) in tRNA + S-adenosyl-L-methionine = N(7)-methylguanosine(46) in tRNA + S-adenosyl-L-homocysteine</text>
        <dbReference type="Rhea" id="RHEA:42708"/>
        <dbReference type="Rhea" id="RHEA-COMP:10188"/>
        <dbReference type="Rhea" id="RHEA-COMP:10189"/>
        <dbReference type="ChEBI" id="CHEBI:57856"/>
        <dbReference type="ChEBI" id="CHEBI:59789"/>
        <dbReference type="ChEBI" id="CHEBI:74269"/>
        <dbReference type="ChEBI" id="CHEBI:74480"/>
        <dbReference type="EC" id="2.1.1.33"/>
    </reaction>
</comment>
<evidence type="ECO:0000313" key="7">
    <source>
        <dbReference type="EMBL" id="SVE56792.1"/>
    </source>
</evidence>
<organism evidence="7">
    <name type="scientific">marine metagenome</name>
    <dbReference type="NCBI Taxonomy" id="408172"/>
    <lineage>
        <taxon>unclassified sequences</taxon>
        <taxon>metagenomes</taxon>
        <taxon>ecological metagenomes</taxon>
    </lineage>
</organism>
<keyword evidence="6" id="KW-0819">tRNA processing</keyword>
<evidence type="ECO:0000256" key="3">
    <source>
        <dbReference type="ARBA" id="ARBA00022603"/>
    </source>
</evidence>
<reference evidence="7" key="1">
    <citation type="submission" date="2018-05" db="EMBL/GenBank/DDBJ databases">
        <authorList>
            <person name="Lanie J.A."/>
            <person name="Ng W.-L."/>
            <person name="Kazmierczak K.M."/>
            <person name="Andrzejewski T.M."/>
            <person name="Davidsen T.M."/>
            <person name="Wayne K.J."/>
            <person name="Tettelin H."/>
            <person name="Glass J.I."/>
            <person name="Rusch D."/>
            <person name="Podicherti R."/>
            <person name="Tsui H.-C.T."/>
            <person name="Winkler M.E."/>
        </authorList>
    </citation>
    <scope>NUCLEOTIDE SEQUENCE</scope>
</reference>
<dbReference type="InterPro" id="IPR003358">
    <property type="entry name" value="tRNA_(Gua-N-7)_MeTrfase_Trmb"/>
</dbReference>
<evidence type="ECO:0000256" key="6">
    <source>
        <dbReference type="ARBA" id="ARBA00022694"/>
    </source>
</evidence>
<name>A0A383EIR9_9ZZZZ</name>
<gene>
    <name evidence="7" type="ORF">METZ01_LOCUS509646</name>
</gene>
<dbReference type="EMBL" id="UINC01226344">
    <property type="protein sequence ID" value="SVE56792.1"/>
    <property type="molecule type" value="Genomic_DNA"/>
</dbReference>